<evidence type="ECO:0000313" key="2">
    <source>
        <dbReference type="EMBL" id="KKD35476.1"/>
    </source>
</evidence>
<proteinExistence type="predicted"/>
<comment type="caution">
    <text evidence="2">The sequence shown here is derived from an EMBL/GenBank/DDBJ whole genome shotgun (WGS) entry which is preliminary data.</text>
</comment>
<name>A0A0F5Y953_9CYAN</name>
<dbReference type="AlphaFoldDB" id="A0A0F5Y953"/>
<dbReference type="InterPro" id="IPR036514">
    <property type="entry name" value="SGNH_hydro_sf"/>
</dbReference>
<dbReference type="InterPro" id="IPR011468">
    <property type="entry name" value="DUF1574"/>
</dbReference>
<dbReference type="PATRIC" id="fig|1637645.4.peg.6360"/>
<organism evidence="2 3">
    <name type="scientific">Limnoraphis robusta CS-951</name>
    <dbReference type="NCBI Taxonomy" id="1637645"/>
    <lineage>
        <taxon>Bacteria</taxon>
        <taxon>Bacillati</taxon>
        <taxon>Cyanobacteriota</taxon>
        <taxon>Cyanophyceae</taxon>
        <taxon>Oscillatoriophycideae</taxon>
        <taxon>Oscillatoriales</taxon>
        <taxon>Sirenicapillariaceae</taxon>
        <taxon>Limnoraphis</taxon>
    </lineage>
</organism>
<sequence length="1140" mass="126524">MAKDWSTLTQWTEKAIGLSEVRVQVRLRGNHLHVLCEASPCPSEKIAVSQFSAALAQTNLEKLLPADAPTVYKVFLCGRLPEAKRPEWTVKLEYNPQKVTEEAQEASQASAIGRKSVLETLSGIFTHRSPNNHAVESIEATELATETEPESVFEENSKPNELPEFETVFPTPTPPETTVAEPHQSPRQISDSPPLGSNGKRKTSTIPSDLLTSSQDSSEHHSFSSTVPNSRATATQTKPSEIETPSAPLTVSTETLARRGHPDAIASYLSEILGSLGVSVKVSVKEISKKRRPSPPTESLNPPLTRRLWVRCESAYSPDPSLLAEPIAQRLRQLQLENFRDACILLQVQGEPTPDWMLRIDLTPPLQILKNWARWGSEAAIARLLNQKLEALNVKVRATLKESTLHLFCEALTAENLPAEKSSKRPAPKQKVMAAIAPILETLAPQGILAATVYGVEGQNPKNQPDSPAWIDWLNLPASQYPDLQPHPLTLAQQGNLEALTFLLNQLVNRDLDSKLATGGVSVMLLRKGKLLHVMSEAPTCPSQSKVAPPLAQFLRSHPIDQIAGVRIYGRRAGQKHPLWRYGVALSQRILTNDEQVNAFSEAESEDLITQADGLVFRPDLVSDELEANESVLQGSDPLFFFLMRLQQRLLGTGLFTTRVGALVPVDASETPRYSKTALALVWGALGCLVAVQIDWAVGEFLENNPQFDGATEEVYLPSTPAETLSTSQEVSAVQLASPSSSAEEDGVFNRSEFISKSDKGSTQLNACQAVSDQESCQRSQLLYASFNSPQLDEQLARYQDFIAREKRPPDILIVGSSRALRGIDPEVLEQALAAEGYPQLKVFNFGVNGATAQVVELLVRRILPDEQLPKLVIVADGVRALNSGRSDRTYEALAASPGYQQIAQGTFRIPTRQLNSSSDFQQTLLTLREFSQNPSTVVKQVQQWFDQQLIEISASYAQRDRLKRFLLFVVNNRTLSQQPQALPDVPDAEDYSMNETPQLGKNGFLPLSIRFDPKTYYQKYSQVSGYYDSDYQGFELSGVQTNALKKLVEYVQSQQVEIVFVNMPLTQDYLDSVRMAYEKKFQEHMQQMESETGLIFIDLGLEWLQTYEYYSDPSHLNQYGAAAVAERLAEKQQIPWPSR</sequence>
<dbReference type="Proteomes" id="UP000033607">
    <property type="component" value="Unassembled WGS sequence"/>
</dbReference>
<dbReference type="SUPFAM" id="SSF52266">
    <property type="entry name" value="SGNH hydrolase"/>
    <property type="match status" value="1"/>
</dbReference>
<protein>
    <recommendedName>
        <fullName evidence="4">DUF1574 domain-containing protein</fullName>
    </recommendedName>
</protein>
<dbReference type="Pfam" id="PF07611">
    <property type="entry name" value="DUF1574"/>
    <property type="match status" value="1"/>
</dbReference>
<reference evidence="2 3" key="1">
    <citation type="submission" date="2015-06" db="EMBL/GenBank/DDBJ databases">
        <title>Draft genome assembly of filamentous brackish cyanobacterium Limnoraphis robusta strain CS-951.</title>
        <authorList>
            <person name="Willis A."/>
            <person name="Parks M."/>
            <person name="Burford M.A."/>
        </authorList>
    </citation>
    <scope>NUCLEOTIDE SEQUENCE [LARGE SCALE GENOMIC DNA]</scope>
    <source>
        <strain evidence="2 3">CS-951</strain>
    </source>
</reference>
<dbReference type="Gene3D" id="3.40.50.1110">
    <property type="entry name" value="SGNH hydrolase"/>
    <property type="match status" value="1"/>
</dbReference>
<dbReference type="EMBL" id="LATL02000323">
    <property type="protein sequence ID" value="KKD35476.1"/>
    <property type="molecule type" value="Genomic_DNA"/>
</dbReference>
<gene>
    <name evidence="2" type="ORF">WN50_25235</name>
</gene>
<evidence type="ECO:0000313" key="3">
    <source>
        <dbReference type="Proteomes" id="UP000033607"/>
    </source>
</evidence>
<evidence type="ECO:0008006" key="4">
    <source>
        <dbReference type="Google" id="ProtNLM"/>
    </source>
</evidence>
<accession>A0A0F5Y953</accession>
<evidence type="ECO:0000256" key="1">
    <source>
        <dbReference type="SAM" id="MobiDB-lite"/>
    </source>
</evidence>
<feature type="compositionally biased region" description="Low complexity" evidence="1">
    <location>
        <begin position="165"/>
        <end position="182"/>
    </location>
</feature>
<feature type="region of interest" description="Disordered" evidence="1">
    <location>
        <begin position="140"/>
        <end position="251"/>
    </location>
</feature>
<feature type="compositionally biased region" description="Polar residues" evidence="1">
    <location>
        <begin position="226"/>
        <end position="239"/>
    </location>
</feature>